<keyword evidence="4 10" id="KW-0067">ATP-binding</keyword>
<dbReference type="PANTHER" id="PTHR24221">
    <property type="entry name" value="ATP-BINDING CASSETTE SUB-FAMILY B"/>
    <property type="match status" value="1"/>
</dbReference>
<feature type="domain" description="ABC transmembrane type-1" evidence="9">
    <location>
        <begin position="33"/>
        <end position="319"/>
    </location>
</feature>
<comment type="subcellular location">
    <subcellularLocation>
        <location evidence="1">Cell membrane</location>
        <topology evidence="1">Multi-pass membrane protein</topology>
    </subcellularLocation>
</comment>
<dbReference type="SMART" id="SM00382">
    <property type="entry name" value="AAA"/>
    <property type="match status" value="1"/>
</dbReference>
<gene>
    <name evidence="10" type="ORF">GCM10009554_60300</name>
</gene>
<keyword evidence="11" id="KW-1185">Reference proteome</keyword>
<evidence type="ECO:0000256" key="3">
    <source>
        <dbReference type="ARBA" id="ARBA00022741"/>
    </source>
</evidence>
<dbReference type="InterPro" id="IPR027417">
    <property type="entry name" value="P-loop_NTPase"/>
</dbReference>
<dbReference type="Gene3D" id="1.20.1560.10">
    <property type="entry name" value="ABC transporter type 1, transmembrane domain"/>
    <property type="match status" value="1"/>
</dbReference>
<evidence type="ECO:0000259" key="9">
    <source>
        <dbReference type="PROSITE" id="PS50929"/>
    </source>
</evidence>
<organism evidence="10 11">
    <name type="scientific">Kribbella koreensis</name>
    <dbReference type="NCBI Taxonomy" id="57909"/>
    <lineage>
        <taxon>Bacteria</taxon>
        <taxon>Bacillati</taxon>
        <taxon>Actinomycetota</taxon>
        <taxon>Actinomycetes</taxon>
        <taxon>Propionibacteriales</taxon>
        <taxon>Kribbellaceae</taxon>
        <taxon>Kribbella</taxon>
    </lineage>
</organism>
<dbReference type="Gene3D" id="3.40.50.300">
    <property type="entry name" value="P-loop containing nucleotide triphosphate hydrolases"/>
    <property type="match status" value="1"/>
</dbReference>
<proteinExistence type="predicted"/>
<dbReference type="SUPFAM" id="SSF90123">
    <property type="entry name" value="ABC transporter transmembrane region"/>
    <property type="match status" value="1"/>
</dbReference>
<evidence type="ECO:0000256" key="4">
    <source>
        <dbReference type="ARBA" id="ARBA00022840"/>
    </source>
</evidence>
<feature type="transmembrane region" description="Helical" evidence="7">
    <location>
        <begin position="30"/>
        <end position="51"/>
    </location>
</feature>
<dbReference type="InterPro" id="IPR036640">
    <property type="entry name" value="ABC1_TM_sf"/>
</dbReference>
<reference evidence="10 11" key="1">
    <citation type="journal article" date="2019" name="Int. J. Syst. Evol. Microbiol.">
        <title>The Global Catalogue of Microorganisms (GCM) 10K type strain sequencing project: providing services to taxonomists for standard genome sequencing and annotation.</title>
        <authorList>
            <consortium name="The Broad Institute Genomics Platform"/>
            <consortium name="The Broad Institute Genome Sequencing Center for Infectious Disease"/>
            <person name="Wu L."/>
            <person name="Ma J."/>
        </authorList>
    </citation>
    <scope>NUCLEOTIDE SEQUENCE [LARGE SCALE GENOMIC DNA]</scope>
    <source>
        <strain evidence="10 11">JCM 10977</strain>
    </source>
</reference>
<name>A0ABN1RBJ3_9ACTN</name>
<keyword evidence="2 7" id="KW-0812">Transmembrane</keyword>
<evidence type="ECO:0000256" key="5">
    <source>
        <dbReference type="ARBA" id="ARBA00022989"/>
    </source>
</evidence>
<dbReference type="InterPro" id="IPR011527">
    <property type="entry name" value="ABC1_TM_dom"/>
</dbReference>
<dbReference type="EMBL" id="BAAAHK010000017">
    <property type="protein sequence ID" value="GAA0954477.1"/>
    <property type="molecule type" value="Genomic_DNA"/>
</dbReference>
<dbReference type="Pfam" id="PF00664">
    <property type="entry name" value="ABC_membrane"/>
    <property type="match status" value="1"/>
</dbReference>
<keyword evidence="3" id="KW-0547">Nucleotide-binding</keyword>
<protein>
    <submittedName>
        <fullName evidence="10">ABC transporter ATP-binding protein</fullName>
    </submittedName>
</protein>
<evidence type="ECO:0000313" key="11">
    <source>
        <dbReference type="Proteomes" id="UP001500542"/>
    </source>
</evidence>
<keyword evidence="5 7" id="KW-1133">Transmembrane helix</keyword>
<dbReference type="InterPro" id="IPR003593">
    <property type="entry name" value="AAA+_ATPase"/>
</dbReference>
<dbReference type="InterPro" id="IPR039421">
    <property type="entry name" value="Type_1_exporter"/>
</dbReference>
<accession>A0ABN1RBJ3</accession>
<dbReference type="PANTHER" id="PTHR24221:SF654">
    <property type="entry name" value="ATP-BINDING CASSETTE SUB-FAMILY B MEMBER 6"/>
    <property type="match status" value="1"/>
</dbReference>
<dbReference type="RefSeq" id="WP_343977704.1">
    <property type="nucleotide sequence ID" value="NZ_BAAAHK010000017.1"/>
</dbReference>
<feature type="domain" description="ABC transporter" evidence="8">
    <location>
        <begin position="352"/>
        <end position="589"/>
    </location>
</feature>
<evidence type="ECO:0000256" key="6">
    <source>
        <dbReference type="ARBA" id="ARBA00023136"/>
    </source>
</evidence>
<dbReference type="InterPro" id="IPR017871">
    <property type="entry name" value="ABC_transporter-like_CS"/>
</dbReference>
<feature type="transmembrane region" description="Helical" evidence="7">
    <location>
        <begin position="146"/>
        <end position="168"/>
    </location>
</feature>
<dbReference type="Pfam" id="PF00005">
    <property type="entry name" value="ABC_tran"/>
    <property type="match status" value="1"/>
</dbReference>
<dbReference type="GO" id="GO:0005524">
    <property type="term" value="F:ATP binding"/>
    <property type="evidence" value="ECO:0007669"/>
    <property type="project" value="UniProtKB-KW"/>
</dbReference>
<keyword evidence="6 7" id="KW-0472">Membrane</keyword>
<evidence type="ECO:0000256" key="1">
    <source>
        <dbReference type="ARBA" id="ARBA00004651"/>
    </source>
</evidence>
<dbReference type="PROSITE" id="PS50929">
    <property type="entry name" value="ABC_TM1F"/>
    <property type="match status" value="1"/>
</dbReference>
<sequence>MPQPKVPSKGSVTRRGFAVLRVAIWEEPWVFTWSVAASMLYGAMTVADGWGLGWATDHVIRPALERGDTTFGAVASLIALFLGIAILRAIGVVGRRIGAGVMQFRLQATYRRRVTRQYLKLPLEWHHKHPTGQLLSNANADVESTWYPIAPLPMAVGVIAMLGFAIAAMFAADVWLALVGCLVFPLVFVANVIFQRTLQPLATRAQELRADVSEVAHESFDGALVVKTLGREAAETERFRGPTNALRDANIAVNKARGAFDPVIEGLPRVGVLAVLLVGVGRVRSGAADAGDVVQVAFLFTLIGFPIRALGWVLGELPRSVVGWDRVQRVLKAEGGMEYGSLRLTASSAARLEVTDVRFGYLPDRDVLAGVDFVVEPGRTVAVVGPTGSGKSTLTTLLTRLVDPEEGAVAVDGLDLRELARDELAGSVALVAQTAWLFDDTIRGNITLGGEYSDEDVWDALRIAQGDGFVKSLPHGLDTKVGERGTTLSGGQRQRIALARALVRRPRLLILDDATSAVDPQVEARILAGLRTAVQGDEAATTVLVIAYRKATIALADEVLFLDEGRIADQGTHVELQERSAAYRDLVDAYEKDAARREEEAALEAELDDLDSEGASA</sequence>
<feature type="transmembrane region" description="Helical" evidence="7">
    <location>
        <begin position="71"/>
        <end position="93"/>
    </location>
</feature>
<dbReference type="PROSITE" id="PS00211">
    <property type="entry name" value="ABC_TRANSPORTER_1"/>
    <property type="match status" value="1"/>
</dbReference>
<evidence type="ECO:0000256" key="7">
    <source>
        <dbReference type="SAM" id="Phobius"/>
    </source>
</evidence>
<dbReference type="SUPFAM" id="SSF52540">
    <property type="entry name" value="P-loop containing nucleoside triphosphate hydrolases"/>
    <property type="match status" value="1"/>
</dbReference>
<evidence type="ECO:0000256" key="2">
    <source>
        <dbReference type="ARBA" id="ARBA00022692"/>
    </source>
</evidence>
<dbReference type="InterPro" id="IPR003439">
    <property type="entry name" value="ABC_transporter-like_ATP-bd"/>
</dbReference>
<evidence type="ECO:0000259" key="8">
    <source>
        <dbReference type="PROSITE" id="PS50893"/>
    </source>
</evidence>
<evidence type="ECO:0000313" key="10">
    <source>
        <dbReference type="EMBL" id="GAA0954477.1"/>
    </source>
</evidence>
<dbReference type="PROSITE" id="PS50893">
    <property type="entry name" value="ABC_TRANSPORTER_2"/>
    <property type="match status" value="1"/>
</dbReference>
<dbReference type="Proteomes" id="UP001500542">
    <property type="component" value="Unassembled WGS sequence"/>
</dbReference>
<feature type="transmembrane region" description="Helical" evidence="7">
    <location>
        <begin position="174"/>
        <end position="194"/>
    </location>
</feature>
<comment type="caution">
    <text evidence="10">The sequence shown here is derived from an EMBL/GenBank/DDBJ whole genome shotgun (WGS) entry which is preliminary data.</text>
</comment>